<reference evidence="1 2" key="1">
    <citation type="journal article" date="2022" name="Nat. Plants">
        <title>Genomes of leafy and leafless Platanthera orchids illuminate the evolution of mycoheterotrophy.</title>
        <authorList>
            <person name="Li M.H."/>
            <person name="Liu K.W."/>
            <person name="Li Z."/>
            <person name="Lu H.C."/>
            <person name="Ye Q.L."/>
            <person name="Zhang D."/>
            <person name="Wang J.Y."/>
            <person name="Li Y.F."/>
            <person name="Zhong Z.M."/>
            <person name="Liu X."/>
            <person name="Yu X."/>
            <person name="Liu D.K."/>
            <person name="Tu X.D."/>
            <person name="Liu B."/>
            <person name="Hao Y."/>
            <person name="Liao X.Y."/>
            <person name="Jiang Y.T."/>
            <person name="Sun W.H."/>
            <person name="Chen J."/>
            <person name="Chen Y.Q."/>
            <person name="Ai Y."/>
            <person name="Zhai J.W."/>
            <person name="Wu S.S."/>
            <person name="Zhou Z."/>
            <person name="Hsiao Y.Y."/>
            <person name="Wu W.L."/>
            <person name="Chen Y.Y."/>
            <person name="Lin Y.F."/>
            <person name="Hsu J.L."/>
            <person name="Li C.Y."/>
            <person name="Wang Z.W."/>
            <person name="Zhao X."/>
            <person name="Zhong W.Y."/>
            <person name="Ma X.K."/>
            <person name="Ma L."/>
            <person name="Huang J."/>
            <person name="Chen G.Z."/>
            <person name="Huang M.Z."/>
            <person name="Huang L."/>
            <person name="Peng D.H."/>
            <person name="Luo Y.B."/>
            <person name="Zou S.Q."/>
            <person name="Chen S.P."/>
            <person name="Lan S."/>
            <person name="Tsai W.C."/>
            <person name="Van de Peer Y."/>
            <person name="Liu Z.J."/>
        </authorList>
    </citation>
    <scope>NUCLEOTIDE SEQUENCE [LARGE SCALE GENOMIC DNA]</scope>
    <source>
        <strain evidence="1">Lor287</strain>
    </source>
</reference>
<proteinExistence type="predicted"/>
<accession>A0AAP0AVA3</accession>
<protein>
    <submittedName>
        <fullName evidence="1">Uncharacterized protein</fullName>
    </submittedName>
</protein>
<evidence type="ECO:0000313" key="1">
    <source>
        <dbReference type="EMBL" id="KAK8916414.1"/>
    </source>
</evidence>
<name>A0AAP0AVA3_9ASPA</name>
<dbReference type="AlphaFoldDB" id="A0AAP0AVA3"/>
<comment type="caution">
    <text evidence="1">The sequence shown here is derived from an EMBL/GenBank/DDBJ whole genome shotgun (WGS) entry which is preliminary data.</text>
</comment>
<evidence type="ECO:0000313" key="2">
    <source>
        <dbReference type="Proteomes" id="UP001418222"/>
    </source>
</evidence>
<dbReference type="EMBL" id="JBBWWQ010000020">
    <property type="protein sequence ID" value="KAK8916414.1"/>
    <property type="molecule type" value="Genomic_DNA"/>
</dbReference>
<keyword evidence="2" id="KW-1185">Reference proteome</keyword>
<organism evidence="1 2">
    <name type="scientific">Platanthera zijinensis</name>
    <dbReference type="NCBI Taxonomy" id="2320716"/>
    <lineage>
        <taxon>Eukaryota</taxon>
        <taxon>Viridiplantae</taxon>
        <taxon>Streptophyta</taxon>
        <taxon>Embryophyta</taxon>
        <taxon>Tracheophyta</taxon>
        <taxon>Spermatophyta</taxon>
        <taxon>Magnoliopsida</taxon>
        <taxon>Liliopsida</taxon>
        <taxon>Asparagales</taxon>
        <taxon>Orchidaceae</taxon>
        <taxon>Orchidoideae</taxon>
        <taxon>Orchideae</taxon>
        <taxon>Orchidinae</taxon>
        <taxon>Platanthera</taxon>
    </lineage>
</organism>
<gene>
    <name evidence="1" type="ORF">KSP39_PZI022238</name>
</gene>
<dbReference type="Proteomes" id="UP001418222">
    <property type="component" value="Unassembled WGS sequence"/>
</dbReference>
<sequence length="138" mass="15318">MLEGRHGGKESDSSLYAEGIDSPWRMEQNGIWFYFSLMSILVSTHGLSFLQDSDLGFLSLSSLLDDKSGFLPVFRAGICSEIGPKLYMEDEYICIDNIVDHLCADADLPAPCAFYGVRFIFKSIFWGMSILCAHGGNV</sequence>